<dbReference type="EnsemblMetazoa" id="GPPI022055-RA">
    <property type="protein sequence ID" value="GPPI022055-PA"/>
    <property type="gene ID" value="GPPI022055"/>
</dbReference>
<sequence length="138" mass="15738">MCTNSWMNERIIMTLKNIVLILIIYLMGNEAVIYEFAENDLHFRLRYMPEKISNVRNIIFNVYHIQAVSTILQITLVYVLRGSNEVYDLSQIWSSVTIASLSGKSTGRARRKCIKIANNRSFEKALRASSSSPSSSSL</sequence>
<evidence type="ECO:0000313" key="3">
    <source>
        <dbReference type="Proteomes" id="UP000092460"/>
    </source>
</evidence>
<evidence type="ECO:0000256" key="1">
    <source>
        <dbReference type="SAM" id="Phobius"/>
    </source>
</evidence>
<keyword evidence="1" id="KW-1133">Transmembrane helix</keyword>
<accession>A0A1B0B886</accession>
<evidence type="ECO:0000313" key="2">
    <source>
        <dbReference type="EnsemblMetazoa" id="GPPI022055-PA"/>
    </source>
</evidence>
<keyword evidence="1" id="KW-0812">Transmembrane</keyword>
<reference evidence="2" key="2">
    <citation type="submission" date="2020-05" db="UniProtKB">
        <authorList>
            <consortium name="EnsemblMetazoa"/>
        </authorList>
    </citation>
    <scope>IDENTIFICATION</scope>
    <source>
        <strain evidence="2">IAEA</strain>
    </source>
</reference>
<keyword evidence="1" id="KW-0472">Membrane</keyword>
<feature type="transmembrane region" description="Helical" evidence="1">
    <location>
        <begin position="18"/>
        <end position="37"/>
    </location>
</feature>
<reference evidence="3" key="1">
    <citation type="submission" date="2015-01" db="EMBL/GenBank/DDBJ databases">
        <authorList>
            <person name="Aksoy S."/>
            <person name="Warren W."/>
            <person name="Wilson R.K."/>
        </authorList>
    </citation>
    <scope>NUCLEOTIDE SEQUENCE [LARGE SCALE GENOMIC DNA]</scope>
    <source>
        <strain evidence="3">IAEA</strain>
    </source>
</reference>
<dbReference type="Proteomes" id="UP000092460">
    <property type="component" value="Unassembled WGS sequence"/>
</dbReference>
<name>A0A1B0B886_9MUSC</name>
<dbReference type="EMBL" id="JXJN01009881">
    <property type="status" value="NOT_ANNOTATED_CDS"/>
    <property type="molecule type" value="Genomic_DNA"/>
</dbReference>
<dbReference type="EMBL" id="JXJN01009880">
    <property type="status" value="NOT_ANNOTATED_CDS"/>
    <property type="molecule type" value="Genomic_DNA"/>
</dbReference>
<feature type="transmembrane region" description="Helical" evidence="1">
    <location>
        <begin position="58"/>
        <end position="80"/>
    </location>
</feature>
<dbReference type="VEuPathDB" id="VectorBase:GPPI022055"/>
<proteinExistence type="predicted"/>
<protein>
    <submittedName>
        <fullName evidence="2">Uncharacterized protein</fullName>
    </submittedName>
</protein>
<organism evidence="2 3">
    <name type="scientific">Glossina palpalis gambiensis</name>
    <dbReference type="NCBI Taxonomy" id="67801"/>
    <lineage>
        <taxon>Eukaryota</taxon>
        <taxon>Metazoa</taxon>
        <taxon>Ecdysozoa</taxon>
        <taxon>Arthropoda</taxon>
        <taxon>Hexapoda</taxon>
        <taxon>Insecta</taxon>
        <taxon>Pterygota</taxon>
        <taxon>Neoptera</taxon>
        <taxon>Endopterygota</taxon>
        <taxon>Diptera</taxon>
        <taxon>Brachycera</taxon>
        <taxon>Muscomorpha</taxon>
        <taxon>Hippoboscoidea</taxon>
        <taxon>Glossinidae</taxon>
        <taxon>Glossina</taxon>
    </lineage>
</organism>
<keyword evidence="3" id="KW-1185">Reference proteome</keyword>
<dbReference type="AlphaFoldDB" id="A0A1B0B886"/>